<dbReference type="SUPFAM" id="SSF82714">
    <property type="entry name" value="Multidrug efflux transporter AcrB TolC docking domain, DN and DC subdomains"/>
    <property type="match status" value="2"/>
</dbReference>
<accession>A0AAU7Y9I1</accession>
<feature type="transmembrane region" description="Helical" evidence="1">
    <location>
        <begin position="362"/>
        <end position="382"/>
    </location>
</feature>
<dbReference type="Gene3D" id="3.30.70.1440">
    <property type="entry name" value="Multidrug efflux transporter AcrB pore domain"/>
    <property type="match status" value="1"/>
</dbReference>
<dbReference type="RefSeq" id="WP_350447986.1">
    <property type="nucleotide sequence ID" value="NZ_CP158373.1"/>
</dbReference>
<feature type="transmembrane region" description="Helical" evidence="1">
    <location>
        <begin position="336"/>
        <end position="355"/>
    </location>
</feature>
<sequence length="1025" mass="113037">MTRFNLSAWSLRHGSLVVFGMLLSLIMGGVAYIQLGRAEDPSLTIKVMTIDVAWPGASTREIEQQVVERIQRTLQEVPNYDYSNGYVRPGQATIFLVLKDWTRKAQIEESWYQARKRIGDIRHTLPEGVQGPFFNDDFGDTFGSIYAFHADGFDDGEMKQVLLAARERLLELPDISKVLLLGLQDERFYIEFSHVRLAQLDITPQELFDALHRQNAVEPAGTVEGQSRIYARISGAIQSVGDLESVAITAGGRIFRLGDIALVRRGFIDPPSLSMRRNRERVTGLAISMVEQGDILQLGRRLDARIAQLQSQLPAGVTIEKIVDQPTLVRNSVNEFLSHFLLALVIVLAVSLLMLGLRTGIVVAASVPLVLGISFFIMWCLGINLQRISLGALIIALGLLVDDAIIAVEMMQVKLEEGWDRFRAASFAWTSTAFPMLTGTLITVAGFVPVGFAHSSTSEFTGSIFWVVGISLLVSWVVAVIFTPFLGAQLLPEVAHPSGHTPSAHQRFHSWFSVRIAWCVAHRGYVILATLAAFIVSLVAFQLVPQQFFPDSPREEILIDVHLEEGASYAATLAQTRQVEQLLKRDDRIKNVTAYVGTGSPRFYLALDPETPKLNYAQLIVYPNDIKQAPALAADLRIKLSGAFAHIRTRVYRLELGPTVGYPVQFRVRGDDPDRVRDIAEHVRDRMREHPQVRDVNLQWSERTKALHFSIDQDRARALGLNSQDLARTLQTLLSGYTVTQVREGTELIDVVARAIDQERLDASQVGNFTVRASSGRSIPLSQVATITPILEEGGLWIRNRMPTLSVRADVKDGAQAPDVSEQLLPMLTKIRQALPTGYSIEVGGAIEESRKADTAIQAVMPLMLLLWAILLMLQLQSFSRMFMVILTAPLGMIGVTLALLLTGAPFGFVATLGVIALAGMIMRNSVILVDQIDRDIVAGEAPAQAIVDATVRRTRPVVLTALAAILAMIPLTFSTLWGPMAIAIMGGLTVATVLTLFFVPALYAAWFRVERTIPEGRPIVGTEA</sequence>
<feature type="transmembrane region" description="Helical" evidence="1">
    <location>
        <begin position="464"/>
        <end position="486"/>
    </location>
</feature>
<dbReference type="SUPFAM" id="SSF82693">
    <property type="entry name" value="Multidrug efflux transporter AcrB pore domain, PN1, PN2, PC1 and PC2 subdomains"/>
    <property type="match status" value="2"/>
</dbReference>
<keyword evidence="1" id="KW-1133">Transmembrane helix</keyword>
<dbReference type="Gene3D" id="3.30.2090.10">
    <property type="entry name" value="Multidrug efflux transporter AcrB TolC docking domain, DN and DC subdomains"/>
    <property type="match status" value="2"/>
</dbReference>
<dbReference type="GO" id="GO:0005886">
    <property type="term" value="C:plasma membrane"/>
    <property type="evidence" value="ECO:0007669"/>
    <property type="project" value="TreeGrafter"/>
</dbReference>
<feature type="transmembrane region" description="Helical" evidence="1">
    <location>
        <begin position="856"/>
        <end position="876"/>
    </location>
</feature>
<feature type="transmembrane region" description="Helical" evidence="1">
    <location>
        <begin position="958"/>
        <end position="978"/>
    </location>
</feature>
<dbReference type="PANTHER" id="PTHR32063">
    <property type="match status" value="1"/>
</dbReference>
<dbReference type="Gene3D" id="3.30.70.1430">
    <property type="entry name" value="Multidrug efflux transporter AcrB pore domain"/>
    <property type="match status" value="2"/>
</dbReference>
<organism evidence="2">
    <name type="scientific">Pseudomonas solani</name>
    <dbReference type="NCBI Taxonomy" id="2731552"/>
    <lineage>
        <taxon>Bacteria</taxon>
        <taxon>Pseudomonadati</taxon>
        <taxon>Pseudomonadota</taxon>
        <taxon>Gammaproteobacteria</taxon>
        <taxon>Pseudomonadales</taxon>
        <taxon>Pseudomonadaceae</taxon>
        <taxon>Pseudomonas</taxon>
    </lineage>
</organism>
<feature type="transmembrane region" description="Helical" evidence="1">
    <location>
        <begin position="427"/>
        <end position="452"/>
    </location>
</feature>
<dbReference type="Gene3D" id="3.30.70.1320">
    <property type="entry name" value="Multidrug efflux transporter AcrB pore domain like"/>
    <property type="match status" value="1"/>
</dbReference>
<dbReference type="GO" id="GO:0042910">
    <property type="term" value="F:xenobiotic transmembrane transporter activity"/>
    <property type="evidence" value="ECO:0007669"/>
    <property type="project" value="TreeGrafter"/>
</dbReference>
<dbReference type="PRINTS" id="PR00702">
    <property type="entry name" value="ACRIFLAVINRP"/>
</dbReference>
<gene>
    <name evidence="2" type="ORF">ABS648_07815</name>
</gene>
<protein>
    <submittedName>
        <fullName evidence="2">Efflux RND transporter permease subunit</fullName>
    </submittedName>
</protein>
<feature type="transmembrane region" description="Helical" evidence="1">
    <location>
        <begin position="883"/>
        <end position="901"/>
    </location>
</feature>
<dbReference type="InterPro" id="IPR001036">
    <property type="entry name" value="Acrflvin-R"/>
</dbReference>
<feature type="transmembrane region" description="Helical" evidence="1">
    <location>
        <begin position="984"/>
        <end position="1008"/>
    </location>
</feature>
<dbReference type="AlphaFoldDB" id="A0AAU7Y9I1"/>
<feature type="transmembrane region" description="Helical" evidence="1">
    <location>
        <begin position="907"/>
        <end position="927"/>
    </location>
</feature>
<feature type="transmembrane region" description="Helical" evidence="1">
    <location>
        <begin position="525"/>
        <end position="544"/>
    </location>
</feature>
<dbReference type="InterPro" id="IPR027463">
    <property type="entry name" value="AcrB_DN_DC_subdom"/>
</dbReference>
<keyword evidence="1" id="KW-0472">Membrane</keyword>
<keyword evidence="1" id="KW-0812">Transmembrane</keyword>
<name>A0AAU7Y9I1_9PSED</name>
<feature type="transmembrane region" description="Helical" evidence="1">
    <location>
        <begin position="388"/>
        <end position="406"/>
    </location>
</feature>
<dbReference type="SUPFAM" id="SSF82866">
    <property type="entry name" value="Multidrug efflux transporter AcrB transmembrane domain"/>
    <property type="match status" value="2"/>
</dbReference>
<evidence type="ECO:0000256" key="1">
    <source>
        <dbReference type="SAM" id="Phobius"/>
    </source>
</evidence>
<dbReference type="EMBL" id="CP158373">
    <property type="protein sequence ID" value="XBY65662.1"/>
    <property type="molecule type" value="Genomic_DNA"/>
</dbReference>
<evidence type="ECO:0000313" key="2">
    <source>
        <dbReference type="EMBL" id="XBY65662.1"/>
    </source>
</evidence>
<dbReference type="Pfam" id="PF00873">
    <property type="entry name" value="ACR_tran"/>
    <property type="match status" value="1"/>
</dbReference>
<proteinExistence type="predicted"/>
<dbReference type="Gene3D" id="1.20.1640.10">
    <property type="entry name" value="Multidrug efflux transporter AcrB transmembrane domain"/>
    <property type="match status" value="2"/>
</dbReference>
<reference evidence="2" key="1">
    <citation type="submission" date="2023-08" db="EMBL/GenBank/DDBJ databases">
        <title>Increased levels of nutrients transform a symbiont into a lethal pathobiont.</title>
        <authorList>
            <person name="Lachnit T."/>
            <person name="Ulrich L."/>
            <person name="Willmer F.M."/>
            <person name="Hasenbein T."/>
            <person name="Steiner L.X."/>
            <person name="Wolters M."/>
            <person name="Herbst E.M."/>
            <person name="Deines P."/>
        </authorList>
    </citation>
    <scope>NUCLEOTIDE SEQUENCE</scope>
    <source>
        <strain evidence="2">T3</strain>
    </source>
</reference>
<dbReference type="PANTHER" id="PTHR32063:SF18">
    <property type="entry name" value="CATION EFFLUX SYSTEM PROTEIN"/>
    <property type="match status" value="1"/>
</dbReference>